<organism evidence="2 3">
    <name type="scientific">Stutzerimonas zhaodongensis</name>
    <dbReference type="NCBI Taxonomy" id="1176257"/>
    <lineage>
        <taxon>Bacteria</taxon>
        <taxon>Pseudomonadati</taxon>
        <taxon>Pseudomonadota</taxon>
        <taxon>Gammaproteobacteria</taxon>
        <taxon>Pseudomonadales</taxon>
        <taxon>Pseudomonadaceae</taxon>
        <taxon>Stutzerimonas</taxon>
    </lineage>
</organism>
<reference evidence="2 3" key="1">
    <citation type="submission" date="2018-10" db="EMBL/GenBank/DDBJ databases">
        <title>Pseudomonas zhaodongensis NEAU-ST5-21(T) genome.</title>
        <authorList>
            <person name="Peng J."/>
            <person name="Liu Z.-P."/>
        </authorList>
    </citation>
    <scope>NUCLEOTIDE SEQUENCE [LARGE SCALE GENOMIC DNA]</scope>
    <source>
        <strain evidence="2 3">NEAU-ST5-21</strain>
    </source>
</reference>
<dbReference type="GO" id="GO:0046521">
    <property type="term" value="P:sphingoid catabolic process"/>
    <property type="evidence" value="ECO:0007669"/>
    <property type="project" value="TreeGrafter"/>
</dbReference>
<keyword evidence="3" id="KW-1185">Reference proteome</keyword>
<dbReference type="AlphaFoldDB" id="A0A3M2HGI4"/>
<keyword evidence="1" id="KW-0472">Membrane</keyword>
<evidence type="ECO:0000313" key="2">
    <source>
        <dbReference type="EMBL" id="RMH88841.1"/>
    </source>
</evidence>
<dbReference type="EMBL" id="RFFM01000004">
    <property type="protein sequence ID" value="RMH88841.1"/>
    <property type="molecule type" value="Genomic_DNA"/>
</dbReference>
<dbReference type="RefSeq" id="WP_122167147.1">
    <property type="nucleotide sequence ID" value="NZ_JAMOIB010000006.1"/>
</dbReference>
<dbReference type="PANTHER" id="PTHR28026:SF9">
    <property type="entry name" value="2-HYDROXY-PALMITIC ACID DIOXYGENASE MPO1"/>
    <property type="match status" value="1"/>
</dbReference>
<evidence type="ECO:0000313" key="3">
    <source>
        <dbReference type="Proteomes" id="UP000269774"/>
    </source>
</evidence>
<feature type="transmembrane region" description="Helical" evidence="1">
    <location>
        <begin position="46"/>
        <end position="66"/>
    </location>
</feature>
<proteinExistence type="predicted"/>
<feature type="transmembrane region" description="Helical" evidence="1">
    <location>
        <begin position="21"/>
        <end position="40"/>
    </location>
</feature>
<dbReference type="GO" id="GO:0016020">
    <property type="term" value="C:membrane"/>
    <property type="evidence" value="ECO:0007669"/>
    <property type="project" value="GOC"/>
</dbReference>
<keyword evidence="1" id="KW-0812">Transmembrane</keyword>
<dbReference type="Pfam" id="PF06127">
    <property type="entry name" value="Mpo1-like"/>
    <property type="match status" value="1"/>
</dbReference>
<feature type="transmembrane region" description="Helical" evidence="1">
    <location>
        <begin position="97"/>
        <end position="118"/>
    </location>
</feature>
<dbReference type="OrthoDB" id="5515308at2"/>
<protein>
    <submittedName>
        <fullName evidence="2">DUF962 domain-containing protein</fullName>
    </submittedName>
</protein>
<dbReference type="PANTHER" id="PTHR28026">
    <property type="entry name" value="DUF962 DOMAIN PROTEIN (AFU_ORTHOLOGUE AFUA_8G05310)"/>
    <property type="match status" value="1"/>
</dbReference>
<sequence length="174" mass="19029">MKTLTDHLSKYAAYHRDPRNLLSHFIGIPMIVLAVAVLLSRPGIEVMGLWLSPVALVALASTLFYLRLDARFGVLMGGVLAISVWVGATLAQQSTTVWLSTGLALFVVGWIIQFVGHYYEGRKPAFVDDLTGLIIGPLFVAAELGFMLGCREPLREAIEARVGPVQLRQRPVDA</sequence>
<keyword evidence="1" id="KW-1133">Transmembrane helix</keyword>
<gene>
    <name evidence="2" type="ORF">EA797_16475</name>
</gene>
<evidence type="ECO:0000256" key="1">
    <source>
        <dbReference type="SAM" id="Phobius"/>
    </source>
</evidence>
<accession>A0A3M2HGI4</accession>
<dbReference type="InterPro" id="IPR009305">
    <property type="entry name" value="Mpo1-like"/>
</dbReference>
<name>A0A3M2HGI4_9GAMM</name>
<dbReference type="Proteomes" id="UP000269774">
    <property type="component" value="Unassembled WGS sequence"/>
</dbReference>
<comment type="caution">
    <text evidence="2">The sequence shown here is derived from an EMBL/GenBank/DDBJ whole genome shotgun (WGS) entry which is preliminary data.</text>
</comment>
<feature type="transmembrane region" description="Helical" evidence="1">
    <location>
        <begin position="73"/>
        <end position="91"/>
    </location>
</feature>